<keyword evidence="4" id="KW-1185">Reference proteome</keyword>
<sequence precursor="true">MKAKRVMCMLLGAVLAGSMLAGCQGESPRESEQPSESADNDFSIVTVRWTDTWPIDYLHEGIMKEMEDKSGVKIDWKVYYDTDWQEQKSLLLASGELPDAFWGNICLKDTDIAQNKSYFLELSDLIDQNMPNLKKVLEKEPELKARITDRDGKIYSLPKKAPLRPKVDGNCMYINKKWLQNLNLEMPETYKELEDVLYKFVTEDADGDGDKGNEIGITGNASQYVASNTMRDLMAPFATIVSRDNNYMGLDSEGNPVFIPTQENYKEGVMWLNEMYQKGILDPEFFTQEASMATSKIQSAEVGLITGWTADAVAGPVADQYEVVPALEGPDGGHYVEYAPSFLDVSDRELVLTKDCKNPEKLLQYADQFYDDEVSLQTYYGSIPDQIKKNEDGTYEVLVPTDGSSLDTSAWSNSMRDFGPKYMNEDFYSKVILPEDQGDGIKLAEDKVNEQYVNTDRNIGLPMLKYTEEELTQLTTIGTDIYKYVESQFAHWVVDGGIETEWDAYLKQLDTMGLQDLVKIHDTAFKAYQEANKG</sequence>
<comment type="caution">
    <text evidence="3">The sequence shown here is derived from an EMBL/GenBank/DDBJ whole genome shotgun (WGS) entry which is preliminary data.</text>
</comment>
<feature type="signal peptide" evidence="2">
    <location>
        <begin position="1"/>
        <end position="21"/>
    </location>
</feature>
<dbReference type="RefSeq" id="WP_044293388.1">
    <property type="nucleotide sequence ID" value="NZ_JTGN01000001.1"/>
</dbReference>
<dbReference type="Proteomes" id="UP000306509">
    <property type="component" value="Unassembled WGS sequence"/>
</dbReference>
<proteinExistence type="predicted"/>
<evidence type="ECO:0000313" key="3">
    <source>
        <dbReference type="EMBL" id="TLD01948.1"/>
    </source>
</evidence>
<dbReference type="Gene3D" id="3.40.190.10">
    <property type="entry name" value="Periplasmic binding protein-like II"/>
    <property type="match status" value="2"/>
</dbReference>
<name>A0A4V6HS82_9FIRM</name>
<feature type="chain" id="PRO_5038421614" evidence="2">
    <location>
        <begin position="22"/>
        <end position="534"/>
    </location>
</feature>
<keyword evidence="3" id="KW-0449">Lipoprotein</keyword>
<dbReference type="EMBL" id="QGQD01000024">
    <property type="protein sequence ID" value="TLD01948.1"/>
    <property type="molecule type" value="Genomic_DNA"/>
</dbReference>
<accession>A0A4V6HS82</accession>
<gene>
    <name evidence="3" type="primary">lipO_6</name>
    <name evidence="3" type="ORF">DSM106044_01166</name>
</gene>
<dbReference type="PANTHER" id="PTHR43649:SF33">
    <property type="entry name" value="POLYGALACTURONAN_RHAMNOGALACTURONAN-BINDING PROTEIN YTCQ"/>
    <property type="match status" value="1"/>
</dbReference>
<protein>
    <submittedName>
        <fullName evidence="3">Lipoprotein LplA</fullName>
    </submittedName>
</protein>
<reference evidence="3 4" key="1">
    <citation type="journal article" date="2019" name="Anaerobe">
        <title>Detection of Robinsoniella peoriensis in multiple bone samples of a trauma patient.</title>
        <authorList>
            <person name="Schrottner P."/>
            <person name="Hartwich K."/>
            <person name="Bunk B."/>
            <person name="Schober I."/>
            <person name="Helbig S."/>
            <person name="Rudolph W.W."/>
            <person name="Gunzer F."/>
        </authorList>
    </citation>
    <scope>NUCLEOTIDE SEQUENCE [LARGE SCALE GENOMIC DNA]</scope>
    <source>
        <strain evidence="3 4">DSM 106044</strain>
    </source>
</reference>
<dbReference type="PANTHER" id="PTHR43649">
    <property type="entry name" value="ARABINOSE-BINDING PROTEIN-RELATED"/>
    <property type="match status" value="1"/>
</dbReference>
<organism evidence="3 4">
    <name type="scientific">Robinsoniella peoriensis</name>
    <dbReference type="NCBI Taxonomy" id="180332"/>
    <lineage>
        <taxon>Bacteria</taxon>
        <taxon>Bacillati</taxon>
        <taxon>Bacillota</taxon>
        <taxon>Clostridia</taxon>
        <taxon>Lachnospirales</taxon>
        <taxon>Lachnospiraceae</taxon>
        <taxon>Robinsoniella</taxon>
    </lineage>
</organism>
<evidence type="ECO:0000313" key="4">
    <source>
        <dbReference type="Proteomes" id="UP000306509"/>
    </source>
</evidence>
<evidence type="ECO:0000256" key="2">
    <source>
        <dbReference type="SAM" id="SignalP"/>
    </source>
</evidence>
<keyword evidence="1 2" id="KW-0732">Signal</keyword>
<dbReference type="PROSITE" id="PS51257">
    <property type="entry name" value="PROKAR_LIPOPROTEIN"/>
    <property type="match status" value="1"/>
</dbReference>
<dbReference type="AlphaFoldDB" id="A0A4V6HS82"/>
<dbReference type="STRING" id="180332.GCA_000797495_04390"/>
<dbReference type="SUPFAM" id="SSF53850">
    <property type="entry name" value="Periplasmic binding protein-like II"/>
    <property type="match status" value="1"/>
</dbReference>
<dbReference type="InterPro" id="IPR050490">
    <property type="entry name" value="Bact_solute-bd_prot1"/>
</dbReference>
<evidence type="ECO:0000256" key="1">
    <source>
        <dbReference type="ARBA" id="ARBA00022729"/>
    </source>
</evidence>